<accession>A0A3M9NI44</accession>
<protein>
    <submittedName>
        <fullName evidence="3">YigZ family protein</fullName>
    </submittedName>
</protein>
<name>A0A3M9NI44_9BACT</name>
<dbReference type="OrthoDB" id="9813771at2"/>
<evidence type="ECO:0000259" key="2">
    <source>
        <dbReference type="Pfam" id="PF01205"/>
    </source>
</evidence>
<feature type="domain" description="Impact N-terminal" evidence="2">
    <location>
        <begin position="21"/>
        <end position="125"/>
    </location>
</feature>
<dbReference type="Gene3D" id="3.30.230.30">
    <property type="entry name" value="Impact, N-terminal domain"/>
    <property type="match status" value="1"/>
</dbReference>
<reference evidence="3 4" key="1">
    <citation type="submission" date="2018-11" db="EMBL/GenBank/DDBJ databases">
        <title>Draft genome sequence of Ferruginibacter sp. BO-59.</title>
        <authorList>
            <person name="Im W.T."/>
        </authorList>
    </citation>
    <scope>NUCLEOTIDE SEQUENCE [LARGE SCALE GENOMIC DNA]</scope>
    <source>
        <strain evidence="3 4">BO-59</strain>
    </source>
</reference>
<evidence type="ECO:0000256" key="1">
    <source>
        <dbReference type="ARBA" id="ARBA00007665"/>
    </source>
</evidence>
<gene>
    <name evidence="3" type="ORF">EFY79_08370</name>
</gene>
<dbReference type="InterPro" id="IPR023582">
    <property type="entry name" value="Impact"/>
</dbReference>
<dbReference type="InterPro" id="IPR020568">
    <property type="entry name" value="Ribosomal_Su5_D2-typ_SF"/>
</dbReference>
<dbReference type="InterPro" id="IPR015796">
    <property type="entry name" value="Impact_YigZ-like"/>
</dbReference>
<dbReference type="GO" id="GO:0005737">
    <property type="term" value="C:cytoplasm"/>
    <property type="evidence" value="ECO:0007669"/>
    <property type="project" value="TreeGrafter"/>
</dbReference>
<dbReference type="InterPro" id="IPR036956">
    <property type="entry name" value="Impact_N_sf"/>
</dbReference>
<dbReference type="PANTHER" id="PTHR16301:SF20">
    <property type="entry name" value="IMPACT FAMILY MEMBER YIGZ"/>
    <property type="match status" value="1"/>
</dbReference>
<proteinExistence type="inferred from homology"/>
<dbReference type="PROSITE" id="PS00910">
    <property type="entry name" value="UPF0029"/>
    <property type="match status" value="1"/>
</dbReference>
<dbReference type="Pfam" id="PF01205">
    <property type="entry name" value="Impact_N"/>
    <property type="match status" value="1"/>
</dbReference>
<organism evidence="3 4">
    <name type="scientific">Hanamia caeni</name>
    <dbReference type="NCBI Taxonomy" id="2294116"/>
    <lineage>
        <taxon>Bacteria</taxon>
        <taxon>Pseudomonadati</taxon>
        <taxon>Bacteroidota</taxon>
        <taxon>Chitinophagia</taxon>
        <taxon>Chitinophagales</taxon>
        <taxon>Chitinophagaceae</taxon>
        <taxon>Hanamia</taxon>
    </lineage>
</organism>
<evidence type="ECO:0000313" key="4">
    <source>
        <dbReference type="Proteomes" id="UP000267223"/>
    </source>
</evidence>
<dbReference type="InterPro" id="IPR020569">
    <property type="entry name" value="UPF0029_Impact_CS"/>
</dbReference>
<dbReference type="PANTHER" id="PTHR16301">
    <property type="entry name" value="IMPACT-RELATED"/>
    <property type="match status" value="1"/>
</dbReference>
<evidence type="ECO:0000313" key="3">
    <source>
        <dbReference type="EMBL" id="RNI37401.1"/>
    </source>
</evidence>
<dbReference type="AlphaFoldDB" id="A0A3M9NI44"/>
<dbReference type="EMBL" id="RJJR01000005">
    <property type="protein sequence ID" value="RNI37401.1"/>
    <property type="molecule type" value="Genomic_DNA"/>
</dbReference>
<dbReference type="SUPFAM" id="SSF54211">
    <property type="entry name" value="Ribosomal protein S5 domain 2-like"/>
    <property type="match status" value="1"/>
</dbReference>
<comment type="caution">
    <text evidence="3">The sequence shown here is derived from an EMBL/GenBank/DDBJ whole genome shotgun (WGS) entry which is preliminary data.</text>
</comment>
<dbReference type="NCBIfam" id="TIGR00257">
    <property type="entry name" value="IMPACT_YIGZ"/>
    <property type="match status" value="1"/>
</dbReference>
<sequence>MKEAEYYYTVEKAAIAEFKDRGSKFIAYSFPIRNTTDFKKNLQEIKKEHPKASHHCFAYRLGTDGNNFRVSDDGEPSGTAGKPILGQIDSKKLTDILIVVVRYFGGTLLGVPGLINAYKTSAALVLQCTHVVQKAVQINYELQFNYTEMNEVMRILKQFNCTILKNEMQLFCSIETGIPRNKINEVISALKEVKNLELHFNK</sequence>
<dbReference type="Proteomes" id="UP000267223">
    <property type="component" value="Unassembled WGS sequence"/>
</dbReference>
<dbReference type="Gene3D" id="3.30.70.240">
    <property type="match status" value="1"/>
</dbReference>
<comment type="similarity">
    <text evidence="1">Belongs to the IMPACT family.</text>
</comment>
<keyword evidence="4" id="KW-1185">Reference proteome</keyword>
<dbReference type="InterPro" id="IPR001498">
    <property type="entry name" value="Impact_N"/>
</dbReference>
<dbReference type="GO" id="GO:0006446">
    <property type="term" value="P:regulation of translational initiation"/>
    <property type="evidence" value="ECO:0007669"/>
    <property type="project" value="TreeGrafter"/>
</dbReference>